<evidence type="ECO:0000313" key="2">
    <source>
        <dbReference type="Proteomes" id="UP000001683"/>
    </source>
</evidence>
<organism evidence="1 2">
    <name type="scientific">Natranaerobius thermophilus (strain ATCC BAA-1301 / DSM 18059 / JW/NM-WN-LF)</name>
    <dbReference type="NCBI Taxonomy" id="457570"/>
    <lineage>
        <taxon>Bacteria</taxon>
        <taxon>Bacillati</taxon>
        <taxon>Bacillota</taxon>
        <taxon>Clostridia</taxon>
        <taxon>Natranaerobiales</taxon>
        <taxon>Natranaerobiaceae</taxon>
        <taxon>Natranaerobius</taxon>
    </lineage>
</organism>
<protein>
    <submittedName>
        <fullName evidence="1">Uncharacterized protein</fullName>
    </submittedName>
</protein>
<dbReference type="KEGG" id="nth:Nther_1070"/>
<dbReference type="RefSeq" id="WP_012447530.1">
    <property type="nucleotide sequence ID" value="NC_010718.1"/>
</dbReference>
<dbReference type="eggNOG" id="ENOG502ZMEF">
    <property type="taxonomic scope" value="Bacteria"/>
</dbReference>
<keyword evidence="2" id="KW-1185">Reference proteome</keyword>
<dbReference type="HOGENOM" id="CLU_2130761_0_0_9"/>
<reference evidence="1 2" key="1">
    <citation type="submission" date="2008-04" db="EMBL/GenBank/DDBJ databases">
        <title>Complete sequence of chromosome of Natranaerobius thermophilus JW/NM-WN-LF.</title>
        <authorList>
            <consortium name="US DOE Joint Genome Institute"/>
            <person name="Copeland A."/>
            <person name="Lucas S."/>
            <person name="Lapidus A."/>
            <person name="Glavina del Rio T."/>
            <person name="Dalin E."/>
            <person name="Tice H."/>
            <person name="Bruce D."/>
            <person name="Goodwin L."/>
            <person name="Pitluck S."/>
            <person name="Chertkov O."/>
            <person name="Brettin T."/>
            <person name="Detter J.C."/>
            <person name="Han C."/>
            <person name="Kuske C.R."/>
            <person name="Schmutz J."/>
            <person name="Larimer F."/>
            <person name="Land M."/>
            <person name="Hauser L."/>
            <person name="Kyrpides N."/>
            <person name="Lykidis A."/>
            <person name="Mesbah N.M."/>
            <person name="Wiegel J."/>
        </authorList>
    </citation>
    <scope>NUCLEOTIDE SEQUENCE [LARGE SCALE GENOMIC DNA]</scope>
    <source>
        <strain evidence="2">ATCC BAA-1301 / DSM 18059 / JW/NM-WN-LF</strain>
    </source>
</reference>
<gene>
    <name evidence="1" type="ordered locus">Nther_1070</name>
</gene>
<evidence type="ECO:0000313" key="1">
    <source>
        <dbReference type="EMBL" id="ACB84654.1"/>
    </source>
</evidence>
<dbReference type="EMBL" id="CP001034">
    <property type="protein sequence ID" value="ACB84654.1"/>
    <property type="molecule type" value="Genomic_DNA"/>
</dbReference>
<dbReference type="AlphaFoldDB" id="B2A131"/>
<proteinExistence type="predicted"/>
<sequence>MNKKKISFILLITLFGLIILWMNRFWAVWAFTHILPSEDEVRYLKLEELDINYYFVDQVRKNNGSEIFVNFMEARGWDWQEEEQLGSMWIFENEDGEQLKFRGKGNRYYVVFK</sequence>
<name>B2A131_NATTJ</name>
<accession>B2A131</accession>
<reference evidence="1 2" key="2">
    <citation type="journal article" date="2011" name="J. Bacteriol.">
        <title>Complete genome sequence of the anaerobic, halophilic alkalithermophile Natranaerobius thermophilus JW/NM-WN-LF.</title>
        <authorList>
            <person name="Zhao B."/>
            <person name="Mesbah N.M."/>
            <person name="Dalin E."/>
            <person name="Goodwin L."/>
            <person name="Nolan M."/>
            <person name="Pitluck S."/>
            <person name="Chertkov O."/>
            <person name="Brettin T.S."/>
            <person name="Han J."/>
            <person name="Larimer F.W."/>
            <person name="Land M.L."/>
            <person name="Hauser L."/>
            <person name="Kyrpides N."/>
            <person name="Wiegel J."/>
        </authorList>
    </citation>
    <scope>NUCLEOTIDE SEQUENCE [LARGE SCALE GENOMIC DNA]</scope>
    <source>
        <strain evidence="2">ATCC BAA-1301 / DSM 18059 / JW/NM-WN-LF</strain>
    </source>
</reference>
<dbReference type="STRING" id="457570.Nther_1070"/>
<dbReference type="Proteomes" id="UP000001683">
    <property type="component" value="Chromosome"/>
</dbReference>
<dbReference type="InParanoid" id="B2A131"/>
<dbReference type="OrthoDB" id="6194834at2"/>